<dbReference type="GeneID" id="119723240"/>
<dbReference type="InterPro" id="IPR038492">
    <property type="entry name" value="GBBH-like_N_sf"/>
</dbReference>
<dbReference type="Pfam" id="PF06155">
    <property type="entry name" value="GBBH-like_N"/>
    <property type="match status" value="1"/>
</dbReference>
<dbReference type="Pfam" id="PF02668">
    <property type="entry name" value="TauD"/>
    <property type="match status" value="1"/>
</dbReference>
<dbReference type="CDD" id="cd00250">
    <property type="entry name" value="CAS_like"/>
    <property type="match status" value="1"/>
</dbReference>
<comment type="cofactor">
    <cofactor evidence="2">
        <name>L-ascorbate</name>
        <dbReference type="ChEBI" id="CHEBI:38290"/>
    </cofactor>
</comment>
<dbReference type="RefSeq" id="XP_038049733.1">
    <property type="nucleotide sequence ID" value="XM_038193805.1"/>
</dbReference>
<evidence type="ECO:0000256" key="4">
    <source>
        <dbReference type="ARBA" id="ARBA00008654"/>
    </source>
</evidence>
<keyword evidence="13" id="KW-1185">Reference proteome</keyword>
<evidence type="ECO:0000256" key="1">
    <source>
        <dbReference type="ARBA" id="ARBA00001954"/>
    </source>
</evidence>
<evidence type="ECO:0000256" key="3">
    <source>
        <dbReference type="ARBA" id="ARBA00005022"/>
    </source>
</evidence>
<organism evidence="12 13">
    <name type="scientific">Patiria miniata</name>
    <name type="common">Bat star</name>
    <name type="synonym">Asterina miniata</name>
    <dbReference type="NCBI Taxonomy" id="46514"/>
    <lineage>
        <taxon>Eukaryota</taxon>
        <taxon>Metazoa</taxon>
        <taxon>Echinodermata</taxon>
        <taxon>Eleutherozoa</taxon>
        <taxon>Asterozoa</taxon>
        <taxon>Asteroidea</taxon>
        <taxon>Valvatacea</taxon>
        <taxon>Valvatida</taxon>
        <taxon>Asterinidae</taxon>
        <taxon>Patiria</taxon>
    </lineage>
</organism>
<dbReference type="EnsemblMetazoa" id="XM_038193805.1">
    <property type="protein sequence ID" value="XP_038049733.1"/>
    <property type="gene ID" value="LOC119723240"/>
</dbReference>
<proteinExistence type="inferred from homology"/>
<name>A0A913ZD78_PATMI</name>
<evidence type="ECO:0000313" key="13">
    <source>
        <dbReference type="Proteomes" id="UP000887568"/>
    </source>
</evidence>
<keyword evidence="5" id="KW-0479">Metal-binding</keyword>
<reference evidence="12" key="1">
    <citation type="submission" date="2022-11" db="UniProtKB">
        <authorList>
            <consortium name="EnsemblMetazoa"/>
        </authorList>
    </citation>
    <scope>IDENTIFICATION</scope>
</reference>
<dbReference type="PANTHER" id="PTHR10696">
    <property type="entry name" value="GAMMA-BUTYROBETAINE HYDROXYLASE-RELATED"/>
    <property type="match status" value="1"/>
</dbReference>
<evidence type="ECO:0000256" key="9">
    <source>
        <dbReference type="ARBA" id="ARBA00023004"/>
    </source>
</evidence>
<comment type="pathway">
    <text evidence="3">Amine and polyamine biosynthesis; carnitine biosynthesis.</text>
</comment>
<comment type="cofactor">
    <cofactor evidence="1">
        <name>Fe(2+)</name>
        <dbReference type="ChEBI" id="CHEBI:29033"/>
    </cofactor>
</comment>
<dbReference type="PANTHER" id="PTHR10696:SF33">
    <property type="entry name" value="GAMMA-BUTYROBETAINE DIOXYGENASE"/>
    <property type="match status" value="1"/>
</dbReference>
<evidence type="ECO:0000259" key="11">
    <source>
        <dbReference type="Pfam" id="PF06155"/>
    </source>
</evidence>
<evidence type="ECO:0000256" key="2">
    <source>
        <dbReference type="ARBA" id="ARBA00001961"/>
    </source>
</evidence>
<dbReference type="Proteomes" id="UP000887568">
    <property type="component" value="Unplaced"/>
</dbReference>
<dbReference type="InterPro" id="IPR010376">
    <property type="entry name" value="GBBH-like_N"/>
</dbReference>
<dbReference type="OMA" id="SIARICY"/>
<dbReference type="FunFam" id="3.60.130.10:FF:000001">
    <property type="entry name" value="Trimethyllysine dioxygenase, mitochondrial"/>
    <property type="match status" value="1"/>
</dbReference>
<keyword evidence="6" id="KW-0124">Carnitine biosynthesis</keyword>
<evidence type="ECO:0000259" key="10">
    <source>
        <dbReference type="Pfam" id="PF02668"/>
    </source>
</evidence>
<dbReference type="GO" id="GO:0005739">
    <property type="term" value="C:mitochondrion"/>
    <property type="evidence" value="ECO:0007669"/>
    <property type="project" value="TreeGrafter"/>
</dbReference>
<dbReference type="Gene3D" id="3.60.130.10">
    <property type="entry name" value="Clavaminate synthase-like"/>
    <property type="match status" value="1"/>
</dbReference>
<dbReference type="GO" id="GO:0008336">
    <property type="term" value="F:gamma-butyrobetaine dioxygenase activity"/>
    <property type="evidence" value="ECO:0007669"/>
    <property type="project" value="TreeGrafter"/>
</dbReference>
<dbReference type="FunFam" id="3.30.2020.30:FF:000002">
    <property type="entry name" value="Putative gamma-butyrobetaine dioxygenase"/>
    <property type="match status" value="1"/>
</dbReference>
<feature type="domain" description="TauD/TfdA-like" evidence="10">
    <location>
        <begin position="201"/>
        <end position="451"/>
    </location>
</feature>
<protein>
    <recommendedName>
        <fullName evidence="14">Gamma-butyrobetaine dioxygenase</fullName>
    </recommendedName>
</protein>
<evidence type="ECO:0000256" key="5">
    <source>
        <dbReference type="ARBA" id="ARBA00022723"/>
    </source>
</evidence>
<dbReference type="AlphaFoldDB" id="A0A913ZD78"/>
<evidence type="ECO:0000256" key="7">
    <source>
        <dbReference type="ARBA" id="ARBA00022964"/>
    </source>
</evidence>
<dbReference type="Gene3D" id="3.30.2020.30">
    <property type="match status" value="1"/>
</dbReference>
<dbReference type="OrthoDB" id="406634at2759"/>
<dbReference type="SUPFAM" id="SSF51197">
    <property type="entry name" value="Clavaminate synthase-like"/>
    <property type="match status" value="1"/>
</dbReference>
<dbReference type="GO" id="GO:0046872">
    <property type="term" value="F:metal ion binding"/>
    <property type="evidence" value="ECO:0007669"/>
    <property type="project" value="UniProtKB-KW"/>
</dbReference>
<dbReference type="InterPro" id="IPR003819">
    <property type="entry name" value="TauD/TfdA-like"/>
</dbReference>
<evidence type="ECO:0008006" key="14">
    <source>
        <dbReference type="Google" id="ProtNLM"/>
    </source>
</evidence>
<keyword evidence="9" id="KW-0408">Iron</keyword>
<keyword evidence="7" id="KW-0223">Dioxygenase</keyword>
<accession>A0A913ZD78</accession>
<dbReference type="InterPro" id="IPR042098">
    <property type="entry name" value="TauD-like_sf"/>
</dbReference>
<dbReference type="GO" id="GO:0045329">
    <property type="term" value="P:carnitine biosynthetic process"/>
    <property type="evidence" value="ECO:0007669"/>
    <property type="project" value="UniProtKB-KW"/>
</dbReference>
<keyword evidence="8" id="KW-0560">Oxidoreductase</keyword>
<evidence type="ECO:0000256" key="6">
    <source>
        <dbReference type="ARBA" id="ARBA00022873"/>
    </source>
</evidence>
<dbReference type="InterPro" id="IPR050411">
    <property type="entry name" value="AlphaKG_dependent_hydroxylases"/>
</dbReference>
<sequence length="476" mass="53781">MAFRMMSSTLGKFLSRIGSTTSLARSIVRVSTAGPGGMNPTSLGVASYTSRSVLPIFSLFSRACSTQSTTASFAPTTLKRYEVLLDDSPLHDVKMDDVKVDIDNKQLLVSWANGETQLYPFVWLRDNCRCRECFHPEALNRLTQLHQIDVDVVAKSVDISPDGETLTIQWGGDGHQSQFPSHWLLLYRFEDSAEDRLLNPKLQFWGSDFRRFDFGDLLVDDGALYAWLTELVTLGVAVVKDAPRELGQLHKLAERVAFLSPTVYGQTFEVKSDLDPLHSAYTTVPLAMHTDIAYYMRETGIVMLHCIQEAEGTGGESLICDGFKVALDLKRADPEAFHLLSKYQFEFFDTGKERHGEFHTHARHKTIRLDDRGEIEAITFSDHSRGPMLRVPVDKVLPMYRALSKFDNMLLAPENCLKYKIKEGEIMTLNNRRALHGRSGFQVTEASSRHLEIGYVEWDEANSRIRVLAKNLPNRP</sequence>
<feature type="domain" description="Gamma-butyrobetaine hydroxylase-like N-terminal" evidence="11">
    <location>
        <begin position="100"/>
        <end position="184"/>
    </location>
</feature>
<evidence type="ECO:0000313" key="12">
    <source>
        <dbReference type="EnsemblMetazoa" id="XP_038049733.1"/>
    </source>
</evidence>
<comment type="similarity">
    <text evidence="4">Belongs to the gamma-BBH/TMLD family.</text>
</comment>
<evidence type="ECO:0000256" key="8">
    <source>
        <dbReference type="ARBA" id="ARBA00023002"/>
    </source>
</evidence>